<name>A0A6M4H1C6_9PROT</name>
<dbReference type="Proteomes" id="UP000501534">
    <property type="component" value="Chromosome"/>
</dbReference>
<dbReference type="AlphaFoldDB" id="A0A6M4H1C6"/>
<evidence type="ECO:0000256" key="1">
    <source>
        <dbReference type="SAM" id="Phobius"/>
    </source>
</evidence>
<accession>A0A6M4H1C6</accession>
<evidence type="ECO:0000313" key="3">
    <source>
        <dbReference type="Proteomes" id="UP000501534"/>
    </source>
</evidence>
<dbReference type="KEGG" id="uru:DSM104443_03549"/>
<feature type="transmembrane region" description="Helical" evidence="1">
    <location>
        <begin position="33"/>
        <end position="54"/>
    </location>
</feature>
<organism evidence="2 3">
    <name type="scientific">Usitatibacter rugosus</name>
    <dbReference type="NCBI Taxonomy" id="2732067"/>
    <lineage>
        <taxon>Bacteria</taxon>
        <taxon>Pseudomonadati</taxon>
        <taxon>Pseudomonadota</taxon>
        <taxon>Betaproteobacteria</taxon>
        <taxon>Nitrosomonadales</taxon>
        <taxon>Usitatibacteraceae</taxon>
        <taxon>Usitatibacter</taxon>
    </lineage>
</organism>
<feature type="transmembrane region" description="Helical" evidence="1">
    <location>
        <begin position="6"/>
        <end position="26"/>
    </location>
</feature>
<keyword evidence="1" id="KW-0472">Membrane</keyword>
<keyword evidence="3" id="KW-1185">Reference proteome</keyword>
<feature type="transmembrane region" description="Helical" evidence="1">
    <location>
        <begin position="66"/>
        <end position="89"/>
    </location>
</feature>
<evidence type="ECO:0000313" key="2">
    <source>
        <dbReference type="EMBL" id="QJR12463.1"/>
    </source>
</evidence>
<sequence length="358" mass="37989">MLSELLGELIATGIAVAIVVVIVFVWRLLRKAPFVMAGIGGGLLGLAAGIALSLGGVNFRTEGSPAGTILFVVLGSVVLGAGILGLVLAGRGIVDAANRGAMHLLATVFTLLFVAAGVGSYFVKRPGAGGGGYGGAGDVVDAPIRKFPPMTERGAARSVELRDAYALAWKERGAAPALRMSIPAAQFAFEAKRIPETIDGPRHVDLLVPETPVDFARLRLYRDDSEFDDPMQANLYGRILRPAEWQGALWADEDKRSWQFAGFDCASPAFEKRTEVVGDAAPGCYEARGFFARWLPSIAGPSRLRLVVGPARNACSMTFLYRGRPATVTTAAPCTERASFAALASAMRLMARLETHAR</sequence>
<reference evidence="2 3" key="1">
    <citation type="submission" date="2020-04" db="EMBL/GenBank/DDBJ databases">
        <title>Usitatibacter rugosus gen. nov., sp. nov. and Usitatibacter palustris sp. nov., novel members of Usitatibacteraceae fam. nov. within the order Nitrosomonadales isolated from soil.</title>
        <authorList>
            <person name="Huber K.J."/>
            <person name="Neumann-Schaal M."/>
            <person name="Geppert A."/>
            <person name="Luckner M."/>
            <person name="Wanner G."/>
            <person name="Overmann J."/>
        </authorList>
    </citation>
    <scope>NUCLEOTIDE SEQUENCE [LARGE SCALE GENOMIC DNA]</scope>
    <source>
        <strain evidence="2 3">0125_3</strain>
    </source>
</reference>
<dbReference type="EMBL" id="CP053069">
    <property type="protein sequence ID" value="QJR12463.1"/>
    <property type="molecule type" value="Genomic_DNA"/>
</dbReference>
<protein>
    <submittedName>
        <fullName evidence="2">Uncharacterized protein</fullName>
    </submittedName>
</protein>
<keyword evidence="1" id="KW-1133">Transmembrane helix</keyword>
<keyword evidence="1" id="KW-0812">Transmembrane</keyword>
<dbReference type="RefSeq" id="WP_171094691.1">
    <property type="nucleotide sequence ID" value="NZ_CP053069.1"/>
</dbReference>
<proteinExistence type="predicted"/>
<feature type="transmembrane region" description="Helical" evidence="1">
    <location>
        <begin position="101"/>
        <end position="123"/>
    </location>
</feature>
<gene>
    <name evidence="2" type="ORF">DSM104443_03549</name>
</gene>